<dbReference type="SUPFAM" id="SSF52317">
    <property type="entry name" value="Class I glutamine amidotransferase-like"/>
    <property type="match status" value="1"/>
</dbReference>
<dbReference type="GO" id="GO:0019172">
    <property type="term" value="F:glyoxalase III activity"/>
    <property type="evidence" value="ECO:0007669"/>
    <property type="project" value="TreeGrafter"/>
</dbReference>
<proteinExistence type="predicted"/>
<dbReference type="InterPro" id="IPR029062">
    <property type="entry name" value="Class_I_gatase-like"/>
</dbReference>
<evidence type="ECO:0000313" key="10">
    <source>
        <dbReference type="EMBL" id="KAJ1519133.1"/>
    </source>
</evidence>
<sequence length="240" mass="25769">MTSSTKLNCLIVLSKDGVSAQSFIQCFTMTHTAFNVQLATPGGKQAEFLSTDDQSRRWLSDFNTKPFSVPLCLEVIDAQRYSCLIVPHSPGAVHDLASSVTLGQILAQFIRDRKLICAVGLGVAALLSCVDVPKDMQGQTIADFQSEKHKSLSWLFKSYSMTGSTVCELACAANFGTLPVIVEDEVRDRGGSFSASGESGAVHVVVDRHLVTGQNEASTITAVQNLVLLANQRQGKATSK</sequence>
<dbReference type="EMBL" id="JAPTSV010000774">
    <property type="protein sequence ID" value="KAJ1519133.1"/>
    <property type="molecule type" value="Genomic_DNA"/>
</dbReference>
<gene>
    <name evidence="10" type="ORF">ONE63_011253</name>
</gene>
<dbReference type="InterPro" id="IPR050325">
    <property type="entry name" value="Prot/Nucl_acid_deglycase"/>
</dbReference>
<dbReference type="GO" id="GO:0005769">
    <property type="term" value="C:early endosome"/>
    <property type="evidence" value="ECO:0007669"/>
    <property type="project" value="UniProtKB-SubCell"/>
</dbReference>
<organism evidence="10 11">
    <name type="scientific">Megalurothrips usitatus</name>
    <name type="common">bean blossom thrips</name>
    <dbReference type="NCBI Taxonomy" id="439358"/>
    <lineage>
        <taxon>Eukaryota</taxon>
        <taxon>Metazoa</taxon>
        <taxon>Ecdysozoa</taxon>
        <taxon>Arthropoda</taxon>
        <taxon>Hexapoda</taxon>
        <taxon>Insecta</taxon>
        <taxon>Pterygota</taxon>
        <taxon>Neoptera</taxon>
        <taxon>Paraneoptera</taxon>
        <taxon>Thysanoptera</taxon>
        <taxon>Terebrantia</taxon>
        <taxon>Thripoidea</taxon>
        <taxon>Thripidae</taxon>
        <taxon>Megalurothrips</taxon>
    </lineage>
</organism>
<accession>A0AAV7WZS9</accession>
<evidence type="ECO:0000256" key="2">
    <source>
        <dbReference type="ARBA" id="ARBA00004613"/>
    </source>
</evidence>
<evidence type="ECO:0000313" key="11">
    <source>
        <dbReference type="Proteomes" id="UP001075354"/>
    </source>
</evidence>
<keyword evidence="11" id="KW-1185">Reference proteome</keyword>
<evidence type="ECO:0000256" key="4">
    <source>
        <dbReference type="ARBA" id="ARBA00022729"/>
    </source>
</evidence>
<evidence type="ECO:0000256" key="8">
    <source>
        <dbReference type="ARBA" id="ARBA00044823"/>
    </source>
</evidence>
<evidence type="ECO:0000256" key="7">
    <source>
        <dbReference type="ARBA" id="ARBA00042130"/>
    </source>
</evidence>
<keyword evidence="3" id="KW-0964">Secreted</keyword>
<evidence type="ECO:0000256" key="3">
    <source>
        <dbReference type="ARBA" id="ARBA00022525"/>
    </source>
</evidence>
<dbReference type="GO" id="GO:0019243">
    <property type="term" value="P:methylglyoxal catabolic process to D-lactate via S-lactoyl-glutathione"/>
    <property type="evidence" value="ECO:0007669"/>
    <property type="project" value="TreeGrafter"/>
</dbReference>
<evidence type="ECO:0000256" key="1">
    <source>
        <dbReference type="ARBA" id="ARBA00004412"/>
    </source>
</evidence>
<reference evidence="10" key="1">
    <citation type="submission" date="2022-12" db="EMBL/GenBank/DDBJ databases">
        <title>Chromosome-level genome assembly of the bean flower thrips Megalurothrips usitatus.</title>
        <authorList>
            <person name="Ma L."/>
            <person name="Liu Q."/>
            <person name="Li H."/>
            <person name="Cai W."/>
        </authorList>
    </citation>
    <scope>NUCLEOTIDE SEQUENCE</scope>
    <source>
        <strain evidence="10">Cailab_2022a</strain>
    </source>
</reference>
<evidence type="ECO:0000256" key="5">
    <source>
        <dbReference type="ARBA" id="ARBA00022753"/>
    </source>
</evidence>
<name>A0AAV7WZS9_9NEOP</name>
<comment type="function">
    <text evidence="9">Component of the FERRY complex (Five-subunit Endosomal Rab5 and RNA/ribosome intermediary). The FERRY complex directly interacts with mRNAs and RAB5A, and functions as a RAB5A effector involved in the localization and the distribution of specific mRNAs most likely by mediating their endosomal transport. The complex recruits mRNAs and ribosomes to early endosomes through direct mRNA-interaction.</text>
</comment>
<evidence type="ECO:0000256" key="9">
    <source>
        <dbReference type="ARBA" id="ARBA00045408"/>
    </source>
</evidence>
<dbReference type="PANTHER" id="PTHR48094:SF18">
    <property type="entry name" value="GLUTAMINE AMIDOTRANSFERASE-LIKE CLASS 1 DOMAIN-CONTAINING PROTEIN 1"/>
    <property type="match status" value="1"/>
</dbReference>
<dbReference type="Proteomes" id="UP001075354">
    <property type="component" value="Unassembled WGS sequence"/>
</dbReference>
<dbReference type="AlphaFoldDB" id="A0AAV7WZS9"/>
<dbReference type="GO" id="GO:0005576">
    <property type="term" value="C:extracellular region"/>
    <property type="evidence" value="ECO:0007669"/>
    <property type="project" value="UniProtKB-SubCell"/>
</dbReference>
<dbReference type="PANTHER" id="PTHR48094">
    <property type="entry name" value="PROTEIN/NUCLEIC ACID DEGLYCASE DJ-1-RELATED"/>
    <property type="match status" value="1"/>
</dbReference>
<dbReference type="Gene3D" id="3.40.50.880">
    <property type="match status" value="1"/>
</dbReference>
<comment type="caution">
    <text evidence="10">The sequence shown here is derived from an EMBL/GenBank/DDBJ whole genome shotgun (WGS) entry which is preliminary data.</text>
</comment>
<keyword evidence="5" id="KW-0967">Endosome</keyword>
<keyword evidence="4" id="KW-0732">Signal</keyword>
<comment type="subcellular location">
    <subcellularLocation>
        <location evidence="1">Early endosome</location>
    </subcellularLocation>
    <subcellularLocation>
        <location evidence="2">Secreted</location>
    </subcellularLocation>
</comment>
<evidence type="ECO:0000256" key="6">
    <source>
        <dbReference type="ARBA" id="ARBA00039189"/>
    </source>
</evidence>
<protein>
    <recommendedName>
        <fullName evidence="6">Glutamine amidotransferase-like class 1 domain-containing protein 1</fullName>
    </recommendedName>
    <alternativeName>
        <fullName evidence="8">Ferry endosomal RAB5 effector complex subunit 5</fullName>
    </alternativeName>
    <alternativeName>
        <fullName evidence="7">Parkinson disease 7 domain-containing protein 1</fullName>
    </alternativeName>
</protein>